<feature type="domain" description="CBS" evidence="3">
    <location>
        <begin position="26"/>
        <end position="83"/>
    </location>
</feature>
<dbReference type="SMART" id="SM00116">
    <property type="entry name" value="CBS"/>
    <property type="match status" value="2"/>
</dbReference>
<dbReference type="InterPro" id="IPR051257">
    <property type="entry name" value="Diverse_CBS-Domain"/>
</dbReference>
<evidence type="ECO:0000313" key="4">
    <source>
        <dbReference type="EMBL" id="GFJ81643.1"/>
    </source>
</evidence>
<evidence type="ECO:0000259" key="3">
    <source>
        <dbReference type="PROSITE" id="PS51371"/>
    </source>
</evidence>
<gene>
    <name evidence="4" type="ORF">Phou_058230</name>
</gene>
<dbReference type="RefSeq" id="WP_173061140.1">
    <property type="nucleotide sequence ID" value="NZ_BAABGO010000031.1"/>
</dbReference>
<dbReference type="Gene3D" id="3.10.580.10">
    <property type="entry name" value="CBS-domain"/>
    <property type="match status" value="1"/>
</dbReference>
<comment type="caution">
    <text evidence="4">The sequence shown here is derived from an EMBL/GenBank/DDBJ whole genome shotgun (WGS) entry which is preliminary data.</text>
</comment>
<proteinExistence type="predicted"/>
<protein>
    <recommendedName>
        <fullName evidence="3">CBS domain-containing protein</fullName>
    </recommendedName>
</protein>
<reference evidence="4 5" key="1">
    <citation type="submission" date="2020-03" db="EMBL/GenBank/DDBJ databases">
        <title>Whole genome shotgun sequence of Phytohabitans houttuyneae NBRC 108639.</title>
        <authorList>
            <person name="Komaki H."/>
            <person name="Tamura T."/>
        </authorList>
    </citation>
    <scope>NUCLEOTIDE SEQUENCE [LARGE SCALE GENOMIC DNA]</scope>
    <source>
        <strain evidence="4 5">NBRC 108639</strain>
    </source>
</reference>
<dbReference type="Proteomes" id="UP000482800">
    <property type="component" value="Unassembled WGS sequence"/>
</dbReference>
<dbReference type="PANTHER" id="PTHR43080:SF26">
    <property type="entry name" value="REGULATORY PROTEIN"/>
    <property type="match status" value="1"/>
</dbReference>
<evidence type="ECO:0000313" key="5">
    <source>
        <dbReference type="Proteomes" id="UP000482800"/>
    </source>
</evidence>
<dbReference type="CDD" id="cd02205">
    <property type="entry name" value="CBS_pair_SF"/>
    <property type="match status" value="1"/>
</dbReference>
<evidence type="ECO:0000256" key="1">
    <source>
        <dbReference type="ARBA" id="ARBA00023122"/>
    </source>
</evidence>
<name>A0A6V8K8X6_9ACTN</name>
<sequence length="144" mass="15136">MKAVYIGPHPERHDRKLTEQAASAVMSAPPDSVSEETALGDALRMMVRLHHRHLVVLDRDGRCTGVLSDRTLAAEWARNPASLSVRTVGATMATPPTVVGPGAKVLEVARIMRATGTDAVAVADADGRPLGIVTVTDLVALLAA</sequence>
<dbReference type="InterPro" id="IPR000644">
    <property type="entry name" value="CBS_dom"/>
</dbReference>
<accession>A0A6V8K8X6</accession>
<dbReference type="Pfam" id="PF00571">
    <property type="entry name" value="CBS"/>
    <property type="match status" value="2"/>
</dbReference>
<dbReference type="PROSITE" id="PS51371">
    <property type="entry name" value="CBS"/>
    <property type="match status" value="2"/>
</dbReference>
<feature type="domain" description="CBS" evidence="3">
    <location>
        <begin position="92"/>
        <end position="144"/>
    </location>
</feature>
<organism evidence="4 5">
    <name type="scientific">Phytohabitans houttuyneae</name>
    <dbReference type="NCBI Taxonomy" id="1076126"/>
    <lineage>
        <taxon>Bacteria</taxon>
        <taxon>Bacillati</taxon>
        <taxon>Actinomycetota</taxon>
        <taxon>Actinomycetes</taxon>
        <taxon>Micromonosporales</taxon>
        <taxon>Micromonosporaceae</taxon>
    </lineage>
</organism>
<dbReference type="PANTHER" id="PTHR43080">
    <property type="entry name" value="CBS DOMAIN-CONTAINING PROTEIN CBSX3, MITOCHONDRIAL"/>
    <property type="match status" value="1"/>
</dbReference>
<reference evidence="4 5" key="2">
    <citation type="submission" date="2020-03" db="EMBL/GenBank/DDBJ databases">
        <authorList>
            <person name="Ichikawa N."/>
            <person name="Kimura A."/>
            <person name="Kitahashi Y."/>
            <person name="Uohara A."/>
        </authorList>
    </citation>
    <scope>NUCLEOTIDE SEQUENCE [LARGE SCALE GENOMIC DNA]</scope>
    <source>
        <strain evidence="4 5">NBRC 108639</strain>
    </source>
</reference>
<keyword evidence="5" id="KW-1185">Reference proteome</keyword>
<dbReference type="AlphaFoldDB" id="A0A6V8K8X6"/>
<dbReference type="SUPFAM" id="SSF54631">
    <property type="entry name" value="CBS-domain pair"/>
    <property type="match status" value="1"/>
</dbReference>
<keyword evidence="1 2" id="KW-0129">CBS domain</keyword>
<dbReference type="EMBL" id="BLPF01000002">
    <property type="protein sequence ID" value="GFJ81643.1"/>
    <property type="molecule type" value="Genomic_DNA"/>
</dbReference>
<dbReference type="InterPro" id="IPR046342">
    <property type="entry name" value="CBS_dom_sf"/>
</dbReference>
<evidence type="ECO:0000256" key="2">
    <source>
        <dbReference type="PROSITE-ProRule" id="PRU00703"/>
    </source>
</evidence>